<name>A0AA51REY2_9BACT</name>
<evidence type="ECO:0000256" key="1">
    <source>
        <dbReference type="ARBA" id="ARBA00022737"/>
    </source>
</evidence>
<dbReference type="PROSITE" id="PS51257">
    <property type="entry name" value="PROKAR_LIPOPROTEIN"/>
    <property type="match status" value="1"/>
</dbReference>
<dbReference type="AlphaFoldDB" id="A0AA51REY2"/>
<keyword evidence="1" id="KW-0677">Repeat</keyword>
<evidence type="ECO:0000256" key="3">
    <source>
        <dbReference type="SAM" id="SignalP"/>
    </source>
</evidence>
<evidence type="ECO:0000313" key="6">
    <source>
        <dbReference type="Proteomes" id="UP001230496"/>
    </source>
</evidence>
<feature type="domain" description="Sortilin N-terminal" evidence="4">
    <location>
        <begin position="125"/>
        <end position="249"/>
    </location>
</feature>
<dbReference type="Proteomes" id="UP001230496">
    <property type="component" value="Chromosome"/>
</dbReference>
<dbReference type="InterPro" id="IPR015943">
    <property type="entry name" value="WD40/YVTN_repeat-like_dom_sf"/>
</dbReference>
<accession>A0AA51REY2</accession>
<reference evidence="5 6" key="1">
    <citation type="submission" date="2023-08" db="EMBL/GenBank/DDBJ databases">
        <title>Comparative genomics and taxonomic characterization of three novel marine species of genus Marivirga.</title>
        <authorList>
            <person name="Muhammad N."/>
            <person name="Kim S.-G."/>
        </authorList>
    </citation>
    <scope>NUCLEOTIDE SEQUENCE [LARGE SCALE GENOMIC DNA]</scope>
    <source>
        <strain evidence="5 6">BDSF4-3</strain>
    </source>
</reference>
<dbReference type="InterPro" id="IPR036278">
    <property type="entry name" value="Sialidase_sf"/>
</dbReference>
<evidence type="ECO:0000313" key="5">
    <source>
        <dbReference type="EMBL" id="WMN12390.1"/>
    </source>
</evidence>
<keyword evidence="3" id="KW-0732">Signal</keyword>
<proteinExistence type="predicted"/>
<dbReference type="EMBL" id="CP129971">
    <property type="protein sequence ID" value="WMN12390.1"/>
    <property type="molecule type" value="Genomic_DNA"/>
</dbReference>
<organism evidence="5 6">
    <name type="scientific">Marivirga salinarum</name>
    <dbReference type="NCBI Taxonomy" id="3059078"/>
    <lineage>
        <taxon>Bacteria</taxon>
        <taxon>Pseudomonadati</taxon>
        <taxon>Bacteroidota</taxon>
        <taxon>Cytophagia</taxon>
        <taxon>Cytophagales</taxon>
        <taxon>Marivirgaceae</taxon>
        <taxon>Marivirga</taxon>
    </lineage>
</organism>
<dbReference type="KEGG" id="msaa:QYS49_33445"/>
<dbReference type="CDD" id="cd15482">
    <property type="entry name" value="Sialidase_non-viral"/>
    <property type="match status" value="1"/>
</dbReference>
<sequence>MRKSFIKQWIFTFLALSCFLSVSAQEIDLEKLKGIDVRSIGPAGMSGRVTAIDVVHDQPHIMYVGSASGGLWKSESGGVDWKPVFDDEKILSIGAVAIQQDNPDVIWVGTGEGNPRNSLNGGYGLYKSLDGGKSWKLMGLEKTRNIHRIRIDPKNPNTVYVGAIGSPWGEHPERGVFKTNDGGKSWDKILYVNEKTGAADLIMDPNNPNKLFAAMWEHRRKPWTFNSGGEGSALYMTVDGGENWKKLGEEEGLPKGELGRIGITISAANSKRVYALVESKKNALYRSDDGGYKWGKINDDMGEIGNRPFYYHELYADPKNENRLYTIFTYVNVSEDGGKSFKELMPAYGTDVGVHPDHHAWYIHPENPKMMLDGNDGGLNITYDGGETWRFVKNLPIAQYYHINVDTEFPYNVYGGMQDNGSWVGPAYVWKSQGIRNSYWQELAFGDGFDVIPDKDDSRYGFAQSQQGFVVRYDRETGKQQIVRPTHPDKDVLLRFNWNAAIAQDPFDNSTVYFGSQFLHKSTDKGQNWDIISPDLTTNNPEKQKQFESGGLTYDATGAENNTTIISIGPSAVKEDVVWVGTDDGNLQLTQDGGKSWGKVSDNIKGLPEAAWFAQIQPSTFNPGEAFVVVNNYRNFDFKPYLFHTTNYGKSWTNLVSEEQVWTFTLSFVQDPLEPNLMFLGTDGGLYFSINKGKDWQKWTNDYPNVPTRDMVIHPREHDLVIGTFGRSAYVMDDIRPLRKLATDGKDLLEKPLALFEPPTAYQVVTQQPTGLRFGANATFNGENRSSNAMISYLVNIPEKEEEEDKSEKEAEKDEEKEEDKIKYDSLQLQVYNMKGELIRTLQEKTPEKNGVHRMYWRMDEAGARGPSRSKTKEETPEPGGVDVLPGNYKLVLSFGEHKDSTQIEVKFDPRYNLSGDVLQARYDFLKSIESMQTVAHEASQRILEAKETADHYIKWMKEKDEKGFKEQIKKSKAIKDSLEVLFEPFVGEDFSEKQGIIRTPIPDIGDRIGNAYYYASAKFDKPGPTQERLKKQAEEALRPALEALNLFFAEDWKEYQEGISELDLSLFEEYEAIEVKE</sequence>
<keyword evidence="6" id="KW-1185">Reference proteome</keyword>
<dbReference type="PANTHER" id="PTHR43739:SF5">
    <property type="entry name" value="EXO-ALPHA-SIALIDASE"/>
    <property type="match status" value="1"/>
</dbReference>
<evidence type="ECO:0000256" key="2">
    <source>
        <dbReference type="SAM" id="MobiDB-lite"/>
    </source>
</evidence>
<dbReference type="SUPFAM" id="SSF50939">
    <property type="entry name" value="Sialidases"/>
    <property type="match status" value="1"/>
</dbReference>
<dbReference type="PANTHER" id="PTHR43739">
    <property type="entry name" value="XYLOGLUCANASE (EUROFUNG)"/>
    <property type="match status" value="1"/>
</dbReference>
<feature type="signal peptide" evidence="3">
    <location>
        <begin position="1"/>
        <end position="24"/>
    </location>
</feature>
<feature type="region of interest" description="Disordered" evidence="2">
    <location>
        <begin position="797"/>
        <end position="822"/>
    </location>
</feature>
<dbReference type="SUPFAM" id="SSF110296">
    <property type="entry name" value="Oligoxyloglucan reducing end-specific cellobiohydrolase"/>
    <property type="match status" value="1"/>
</dbReference>
<dbReference type="GO" id="GO:0010411">
    <property type="term" value="P:xyloglucan metabolic process"/>
    <property type="evidence" value="ECO:0007669"/>
    <property type="project" value="TreeGrafter"/>
</dbReference>
<gene>
    <name evidence="5" type="ORF">QYS49_33445</name>
</gene>
<feature type="compositionally biased region" description="Basic and acidic residues" evidence="2">
    <location>
        <begin position="806"/>
        <end position="822"/>
    </location>
</feature>
<dbReference type="InterPro" id="IPR031778">
    <property type="entry name" value="Sortilin_N"/>
</dbReference>
<feature type="chain" id="PRO_5041447241" description="Sortilin N-terminal domain-containing protein" evidence="3">
    <location>
        <begin position="25"/>
        <end position="1078"/>
    </location>
</feature>
<dbReference type="Gene3D" id="2.130.10.10">
    <property type="entry name" value="YVTN repeat-like/Quinoprotein amine dehydrogenase"/>
    <property type="match status" value="4"/>
</dbReference>
<dbReference type="InterPro" id="IPR052025">
    <property type="entry name" value="Xyloglucanase_GH74"/>
</dbReference>
<dbReference type="Pfam" id="PF15902">
    <property type="entry name" value="Sortilin-Vps10"/>
    <property type="match status" value="1"/>
</dbReference>
<feature type="region of interest" description="Disordered" evidence="2">
    <location>
        <begin position="862"/>
        <end position="883"/>
    </location>
</feature>
<dbReference type="RefSeq" id="WP_308350420.1">
    <property type="nucleotide sequence ID" value="NZ_CP129971.1"/>
</dbReference>
<evidence type="ECO:0000259" key="4">
    <source>
        <dbReference type="Pfam" id="PF15902"/>
    </source>
</evidence>
<protein>
    <recommendedName>
        <fullName evidence="4">Sortilin N-terminal domain-containing protein</fullName>
    </recommendedName>
</protein>